<dbReference type="Gene3D" id="1.10.150.390">
    <property type="match status" value="1"/>
</dbReference>
<keyword evidence="4 10" id="KW-0808">Transferase</keyword>
<comment type="subunit">
    <text evidence="10">The RNAP catalytic core consists of 2 alpha, 1 beta, 1 beta' and 1 omega subunit. When a sigma factor is associated with the core the holoenzyme is formed, which can initiate transcription.</text>
</comment>
<evidence type="ECO:0000256" key="11">
    <source>
        <dbReference type="RuleBase" id="RU004279"/>
    </source>
</evidence>
<keyword evidence="6 10" id="KW-0479">Metal-binding</keyword>
<reference evidence="14 15" key="1">
    <citation type="journal article" date="2021" name="bioRxiv">
        <title>Unique metabolic strategies in Hadean analogues reveal hints for primordial physiology.</title>
        <authorList>
            <person name="Nobu M.K."/>
            <person name="Nakai R."/>
            <person name="Tamazawa S."/>
            <person name="Mori H."/>
            <person name="Toyoda A."/>
            <person name="Ijiri A."/>
            <person name="Suzuki S."/>
            <person name="Kurokawa K."/>
            <person name="Kamagata Y."/>
            <person name="Tamaki H."/>
        </authorList>
    </citation>
    <scope>NUCLEOTIDE SEQUENCE [LARGE SCALE GENOMIC DNA]</scope>
    <source>
        <strain evidence="14">BS525</strain>
    </source>
</reference>
<organism evidence="14 15">
    <name type="scientific">Psychracetigena formicireducens</name>
    <dbReference type="NCBI Taxonomy" id="2986056"/>
    <lineage>
        <taxon>Bacteria</taxon>
        <taxon>Bacillati</taxon>
        <taxon>Candidatus Lithacetigenota</taxon>
        <taxon>Candidatus Psychracetigena</taxon>
    </lineage>
</organism>
<feature type="binding site" evidence="10">
    <location>
        <position position="456"/>
    </location>
    <ligand>
        <name>Mg(2+)</name>
        <dbReference type="ChEBI" id="CHEBI:18420"/>
    </ligand>
</feature>
<comment type="cofactor">
    <cofactor evidence="10">
        <name>Zn(2+)</name>
        <dbReference type="ChEBI" id="CHEBI:29105"/>
    </cofactor>
    <text evidence="10">Binds 2 Zn(2+) ions per subunit.</text>
</comment>
<dbReference type="Pfam" id="PF04983">
    <property type="entry name" value="RNA_pol_Rpb1_3"/>
    <property type="match status" value="1"/>
</dbReference>
<dbReference type="GO" id="GO:0006351">
    <property type="term" value="P:DNA-templated transcription"/>
    <property type="evidence" value="ECO:0007669"/>
    <property type="project" value="UniProtKB-UniRule"/>
</dbReference>
<comment type="similarity">
    <text evidence="2 10 11">Belongs to the RNA polymerase beta' chain family.</text>
</comment>
<dbReference type="CDD" id="cd01609">
    <property type="entry name" value="RNAP_beta'_N"/>
    <property type="match status" value="1"/>
</dbReference>
<dbReference type="InterPro" id="IPR007080">
    <property type="entry name" value="RNA_pol_Rpb1_1"/>
</dbReference>
<comment type="function">
    <text evidence="1 10 11">DNA-dependent RNA polymerase catalyzes the transcription of DNA into RNA using the four ribonucleoside triphosphates as substrates.</text>
</comment>
<dbReference type="Gene3D" id="4.10.860.120">
    <property type="entry name" value="RNA polymerase II, clamp domain"/>
    <property type="match status" value="1"/>
</dbReference>
<dbReference type="EC" id="2.7.7.6" evidence="10"/>
<feature type="binding site" evidence="10">
    <location>
        <position position="938"/>
    </location>
    <ligand>
        <name>Zn(2+)</name>
        <dbReference type="ChEBI" id="CHEBI:29105"/>
        <label>2</label>
    </ligand>
</feature>
<evidence type="ECO:0000256" key="10">
    <source>
        <dbReference type="HAMAP-Rule" id="MF_01322"/>
    </source>
</evidence>
<dbReference type="SUPFAM" id="SSF64484">
    <property type="entry name" value="beta and beta-prime subunits of DNA dependent RNA-polymerase"/>
    <property type="match status" value="1"/>
</dbReference>
<evidence type="ECO:0000256" key="4">
    <source>
        <dbReference type="ARBA" id="ARBA00022679"/>
    </source>
</evidence>
<evidence type="ECO:0000256" key="2">
    <source>
        <dbReference type="ARBA" id="ARBA00006460"/>
    </source>
</evidence>
<dbReference type="SMART" id="SM00663">
    <property type="entry name" value="RPOLA_N"/>
    <property type="match status" value="1"/>
</dbReference>
<feature type="binding site" evidence="10">
    <location>
        <position position="935"/>
    </location>
    <ligand>
        <name>Zn(2+)</name>
        <dbReference type="ChEBI" id="CHEBI:29105"/>
        <label>2</label>
    </ligand>
</feature>
<accession>A0A9E2BFF9</accession>
<dbReference type="CDD" id="cd02655">
    <property type="entry name" value="RNAP_beta'_C"/>
    <property type="match status" value="1"/>
</dbReference>
<dbReference type="InterPro" id="IPR012754">
    <property type="entry name" value="DNA-dir_RpoC_beta_prime_bact"/>
</dbReference>
<name>A0A9E2BFF9_PSYF1</name>
<dbReference type="Pfam" id="PF00623">
    <property type="entry name" value="RNA_pol_Rpb1_2"/>
    <property type="match status" value="1"/>
</dbReference>
<dbReference type="PANTHER" id="PTHR19376">
    <property type="entry name" value="DNA-DIRECTED RNA POLYMERASE"/>
    <property type="match status" value="1"/>
</dbReference>
<evidence type="ECO:0000313" key="15">
    <source>
        <dbReference type="Proteomes" id="UP000811545"/>
    </source>
</evidence>
<evidence type="ECO:0000256" key="1">
    <source>
        <dbReference type="ARBA" id="ARBA00004026"/>
    </source>
</evidence>
<evidence type="ECO:0000256" key="6">
    <source>
        <dbReference type="ARBA" id="ARBA00022723"/>
    </source>
</evidence>
<keyword evidence="12" id="KW-0175">Coiled coil</keyword>
<feature type="binding site" evidence="10">
    <location>
        <position position="928"/>
    </location>
    <ligand>
        <name>Zn(2+)</name>
        <dbReference type="ChEBI" id="CHEBI:29105"/>
        <label>2</label>
    </ligand>
</feature>
<dbReference type="InterPro" id="IPR044893">
    <property type="entry name" value="RNA_pol_Rpb1_clamp_domain"/>
</dbReference>
<feature type="binding site" evidence="10">
    <location>
        <position position="458"/>
    </location>
    <ligand>
        <name>Mg(2+)</name>
        <dbReference type="ChEBI" id="CHEBI:18420"/>
    </ligand>
</feature>
<dbReference type="Gene3D" id="1.10.1790.20">
    <property type="match status" value="1"/>
</dbReference>
<dbReference type="FunFam" id="1.10.150.390:FF:000002">
    <property type="entry name" value="DNA-directed RNA polymerase subunit beta"/>
    <property type="match status" value="1"/>
</dbReference>
<dbReference type="Pfam" id="PF04997">
    <property type="entry name" value="RNA_pol_Rpb1_1"/>
    <property type="match status" value="1"/>
</dbReference>
<evidence type="ECO:0000256" key="7">
    <source>
        <dbReference type="ARBA" id="ARBA00022833"/>
    </source>
</evidence>
<keyword evidence="7 10" id="KW-0862">Zinc</keyword>
<comment type="cofactor">
    <cofactor evidence="10">
        <name>Mg(2+)</name>
        <dbReference type="ChEBI" id="CHEBI:18420"/>
    </cofactor>
    <text evidence="10">Binds 1 Mg(2+) ion per subunit.</text>
</comment>
<dbReference type="GO" id="GO:0008270">
    <property type="term" value="F:zinc ion binding"/>
    <property type="evidence" value="ECO:0007669"/>
    <property type="project" value="UniProtKB-UniRule"/>
</dbReference>
<feature type="binding site" evidence="10">
    <location>
        <position position="68"/>
    </location>
    <ligand>
        <name>Zn(2+)</name>
        <dbReference type="ChEBI" id="CHEBI:29105"/>
        <label>1</label>
    </ligand>
</feature>
<dbReference type="NCBIfam" id="TIGR02386">
    <property type="entry name" value="rpoC_TIGR"/>
    <property type="match status" value="1"/>
</dbReference>
<evidence type="ECO:0000259" key="13">
    <source>
        <dbReference type="SMART" id="SM00663"/>
    </source>
</evidence>
<evidence type="ECO:0000256" key="8">
    <source>
        <dbReference type="ARBA" id="ARBA00023163"/>
    </source>
</evidence>
<dbReference type="InterPro" id="IPR045867">
    <property type="entry name" value="DNA-dir_RpoC_beta_prime"/>
</dbReference>
<dbReference type="InterPro" id="IPR007083">
    <property type="entry name" value="RNA_pol_Rpb1_4"/>
</dbReference>
<keyword evidence="5 10" id="KW-0548">Nucleotidyltransferase</keyword>
<dbReference type="Gene3D" id="1.10.132.30">
    <property type="match status" value="1"/>
</dbReference>
<dbReference type="InterPro" id="IPR000722">
    <property type="entry name" value="RNA_pol_asu"/>
</dbReference>
<dbReference type="Gene3D" id="2.40.40.20">
    <property type="match status" value="1"/>
</dbReference>
<evidence type="ECO:0000256" key="3">
    <source>
        <dbReference type="ARBA" id="ARBA00022478"/>
    </source>
</evidence>
<protein>
    <recommendedName>
        <fullName evidence="10">DNA-directed RNA polymerase subunit beta'</fullName>
        <shortName evidence="10">RNAP subunit beta'</shortName>
        <ecNumber evidence="10">2.7.7.6</ecNumber>
    </recommendedName>
    <alternativeName>
        <fullName evidence="10">RNA polymerase subunit beta'</fullName>
    </alternativeName>
    <alternativeName>
        <fullName evidence="10">Transcriptase subunit beta'</fullName>
    </alternativeName>
</protein>
<dbReference type="InterPro" id="IPR006592">
    <property type="entry name" value="RNA_pol_N"/>
</dbReference>
<feature type="binding site" evidence="10">
    <location>
        <position position="70"/>
    </location>
    <ligand>
        <name>Zn(2+)</name>
        <dbReference type="ChEBI" id="CHEBI:29105"/>
        <label>1</label>
    </ligand>
</feature>
<evidence type="ECO:0000256" key="5">
    <source>
        <dbReference type="ARBA" id="ARBA00022695"/>
    </source>
</evidence>
<dbReference type="HAMAP" id="MF_01322">
    <property type="entry name" value="RNApol_bact_RpoC"/>
    <property type="match status" value="1"/>
</dbReference>
<dbReference type="GO" id="GO:0000287">
    <property type="term" value="F:magnesium ion binding"/>
    <property type="evidence" value="ECO:0007669"/>
    <property type="project" value="UniProtKB-UniRule"/>
</dbReference>
<feature type="binding site" evidence="10">
    <location>
        <position position="86"/>
    </location>
    <ligand>
        <name>Zn(2+)</name>
        <dbReference type="ChEBI" id="CHEBI:29105"/>
        <label>1</label>
    </ligand>
</feature>
<dbReference type="PANTHER" id="PTHR19376:SF54">
    <property type="entry name" value="DNA-DIRECTED RNA POLYMERASE SUBUNIT BETA"/>
    <property type="match status" value="1"/>
</dbReference>
<proteinExistence type="inferred from homology"/>
<dbReference type="Proteomes" id="UP000811545">
    <property type="component" value="Unassembled WGS sequence"/>
</dbReference>
<feature type="coiled-coil region" evidence="12">
    <location>
        <begin position="188"/>
        <end position="215"/>
    </location>
</feature>
<dbReference type="InterPro" id="IPR007066">
    <property type="entry name" value="RNA_pol_Rpb1_3"/>
</dbReference>
<dbReference type="InterPro" id="IPR038120">
    <property type="entry name" value="Rpb1_funnel_sf"/>
</dbReference>
<keyword evidence="8 10" id="KW-0804">Transcription</keyword>
<dbReference type="GO" id="GO:0000428">
    <property type="term" value="C:DNA-directed RNA polymerase complex"/>
    <property type="evidence" value="ECO:0007669"/>
    <property type="project" value="UniProtKB-KW"/>
</dbReference>
<evidence type="ECO:0000256" key="12">
    <source>
        <dbReference type="SAM" id="Coils"/>
    </source>
</evidence>
<gene>
    <name evidence="10 14" type="primary">rpoC</name>
    <name evidence="14" type="ORF">DDT42_00462</name>
</gene>
<comment type="caution">
    <text evidence="14">The sequence shown here is derived from an EMBL/GenBank/DDBJ whole genome shotgun (WGS) entry which is preliminary data.</text>
</comment>
<feature type="binding site" evidence="10">
    <location>
        <position position="788"/>
    </location>
    <ligand>
        <name>Zn(2+)</name>
        <dbReference type="ChEBI" id="CHEBI:29105"/>
        <label>2</label>
    </ligand>
</feature>
<dbReference type="EMBL" id="QLTW01000014">
    <property type="protein sequence ID" value="MBT9144620.1"/>
    <property type="molecule type" value="Genomic_DNA"/>
</dbReference>
<feature type="domain" description="RNA polymerase N-terminal" evidence="13">
    <location>
        <begin position="231"/>
        <end position="510"/>
    </location>
</feature>
<evidence type="ECO:0000256" key="9">
    <source>
        <dbReference type="ARBA" id="ARBA00048552"/>
    </source>
</evidence>
<keyword evidence="10" id="KW-0460">Magnesium</keyword>
<dbReference type="GO" id="GO:0003677">
    <property type="term" value="F:DNA binding"/>
    <property type="evidence" value="ECO:0007669"/>
    <property type="project" value="UniProtKB-UniRule"/>
</dbReference>
<dbReference type="Gene3D" id="2.40.50.100">
    <property type="match status" value="1"/>
</dbReference>
<dbReference type="Gene3D" id="1.10.40.90">
    <property type="match status" value="1"/>
</dbReference>
<dbReference type="AlphaFoldDB" id="A0A9E2BFF9"/>
<comment type="catalytic activity">
    <reaction evidence="9 10 11">
        <text>RNA(n) + a ribonucleoside 5'-triphosphate = RNA(n+1) + diphosphate</text>
        <dbReference type="Rhea" id="RHEA:21248"/>
        <dbReference type="Rhea" id="RHEA-COMP:14527"/>
        <dbReference type="Rhea" id="RHEA-COMP:17342"/>
        <dbReference type="ChEBI" id="CHEBI:33019"/>
        <dbReference type="ChEBI" id="CHEBI:61557"/>
        <dbReference type="ChEBI" id="CHEBI:140395"/>
        <dbReference type="EC" id="2.7.7.6"/>
    </reaction>
</comment>
<dbReference type="Pfam" id="PF04998">
    <property type="entry name" value="RNA_pol_Rpb1_5"/>
    <property type="match status" value="1"/>
</dbReference>
<feature type="binding site" evidence="10">
    <location>
        <position position="460"/>
    </location>
    <ligand>
        <name>Mg(2+)</name>
        <dbReference type="ChEBI" id="CHEBI:18420"/>
    </ligand>
</feature>
<keyword evidence="3 10" id="KW-0240">DNA-directed RNA polymerase</keyword>
<feature type="binding site" evidence="10">
    <location>
        <position position="83"/>
    </location>
    <ligand>
        <name>Zn(2+)</name>
        <dbReference type="ChEBI" id="CHEBI:29105"/>
        <label>1</label>
    </ligand>
</feature>
<dbReference type="Pfam" id="PF05000">
    <property type="entry name" value="RNA_pol_Rpb1_4"/>
    <property type="match status" value="1"/>
</dbReference>
<dbReference type="Gene3D" id="1.10.274.100">
    <property type="entry name" value="RNA polymerase Rpb1, domain 3"/>
    <property type="match status" value="2"/>
</dbReference>
<dbReference type="GO" id="GO:0003899">
    <property type="term" value="F:DNA-directed RNA polymerase activity"/>
    <property type="evidence" value="ECO:0007669"/>
    <property type="project" value="UniProtKB-UniRule"/>
</dbReference>
<evidence type="ECO:0000313" key="14">
    <source>
        <dbReference type="EMBL" id="MBT9144620.1"/>
    </source>
</evidence>
<sequence>MNKLKEKNITETINFDYVGLKIASPEDILSWSKGEVLKSETINYRTLRPEPDGLFCEKIFGPTRDYECYCGRYKGMRYKTVICDRCGVEVIDTKVRRERMGHIRLNTPVVHSWYLKSIPSKLGVIMDLSPVILEQVIYYGAYLILNSGSSPLKNGQVLSEESYLEQRKLYPDLVVGMGAEALKEYLSNLNLDVLIKELRKENETAKSQRKSKLLRKLSLLEALKATGNRPEWMILKVLPVLPPDLRPLIHLDSGRFASSDLNDLYRRVINRNNRLKKLMEVGAPGLIIRNEKRMLQEAVDALIDNSKRARPITGSHNKPLKSLSGVLRGKQGRFRQNLLGKRVDYSGRSVIVVGPELKLHQCGLPKEMALELFKPFVIHELTARDYASNEKGAKKLIEKRDEKVWSVLEIVCKEKVVLLNRAPTLHRASIQAFEPILVEGKAIRIHPMVCAPFNADFDGDQMAVHIPLSTQAQAEAKILMLSSHNLLSPAHGRPLVSPTQDIVLGCHYLTLEAIENKAELKLFARPEEVVYAFETGVVGLHESVRVLLGNNLVTTTPGRIIINIEINKALGTKMGVNFPYLNTQYDKKNLQNLTYDCYEAFGSSKTSELLDAIKELGFKYATLSGATISFADMKVPMQKEILLQEAENEVKFLEKEFLMGRLSPEERYRKVVKTWDETRRKITEAVVKNFAEFDNLYMMFTSGARGNRDQVSQLVGIRGLMTDPTGRAIEFPIKSSFLDGLGVLEYFISTHGARKGLADTALKTADAGYLTRRLVDVSHEITISEDDCSLVNIKAKIKGTYSQIPFHTRIFNKITVEDIIDPETMEIIVSKGETISFPQAKRIEESGITELVLKQPLDYLEVMDIIEGRNVIETLEERISGRIAAFDIVDPLSKEVIVKAGNIITKKSARIISETDIKRVRIRSVLTCKSLKGVCANCYGVSPATQKIVEVGEAVGIIAAQSVGEPGTQLTMRTFHTGGVSAEDITRGLPRVEELFEARKPKREAITAEIKGKVRITQEEGKRKITVFGDNDSRTYEVSFGQEIEIWDGVNVDEGQRLTEGAVNPHKLLDQYGPNKVREYLLREVQKVYKSQKVDINDVHLEIIIRQMLRKVAIEDGGDSDFLPGNLVDRYILEDIRQYYVEQGKRPPQGKSMLFGITKAALTTESFLSAASFQETTRVLTDAAIRGKIDELQGLKENVILGRLVPAGTGSPAYKDILTSEENLDIFAV</sequence>
<dbReference type="InterPro" id="IPR042102">
    <property type="entry name" value="RNA_pol_Rpb1_3_sf"/>
</dbReference>
<dbReference type="InterPro" id="IPR007081">
    <property type="entry name" value="RNA_pol_Rpb1_5"/>
</dbReference>